<evidence type="ECO:0000256" key="2">
    <source>
        <dbReference type="ARBA" id="ARBA00004202"/>
    </source>
</evidence>
<proteinExistence type="inferred from homology"/>
<dbReference type="Pfam" id="PF00528">
    <property type="entry name" value="BPD_transp_1"/>
    <property type="match status" value="1"/>
</dbReference>
<dbReference type="PANTHER" id="PTHR43297:SF2">
    <property type="entry name" value="DIPEPTIDE TRANSPORT ATP-BINDING PROTEIN DPPD"/>
    <property type="match status" value="1"/>
</dbReference>
<dbReference type="Pfam" id="PF08352">
    <property type="entry name" value="oligo_HPY"/>
    <property type="match status" value="1"/>
</dbReference>
<dbReference type="InterPro" id="IPR003439">
    <property type="entry name" value="ABC_transporter-like_ATP-bd"/>
</dbReference>
<dbReference type="PANTHER" id="PTHR43297">
    <property type="entry name" value="OLIGOPEPTIDE TRANSPORT ATP-BINDING PROTEIN APPD"/>
    <property type="match status" value="1"/>
</dbReference>
<dbReference type="InterPro" id="IPR000515">
    <property type="entry name" value="MetI-like"/>
</dbReference>
<evidence type="ECO:0000256" key="9">
    <source>
        <dbReference type="ARBA" id="ARBA00022989"/>
    </source>
</evidence>
<feature type="transmembrane region" description="Helical" evidence="11">
    <location>
        <begin position="111"/>
        <end position="135"/>
    </location>
</feature>
<dbReference type="CDD" id="cd03257">
    <property type="entry name" value="ABC_NikE_OppD_transporters"/>
    <property type="match status" value="1"/>
</dbReference>
<keyword evidence="9 11" id="KW-1133">Transmembrane helix</keyword>
<name>A0ABS9XS72_9ACTN</name>
<dbReference type="RefSeq" id="WP_242712676.1">
    <property type="nucleotide sequence ID" value="NZ_JALDAX010000018.1"/>
</dbReference>
<evidence type="ECO:0000256" key="11">
    <source>
        <dbReference type="RuleBase" id="RU363032"/>
    </source>
</evidence>
<comment type="similarity">
    <text evidence="3">Belongs to the ABC transporter superfamily.</text>
</comment>
<dbReference type="SMART" id="SM00382">
    <property type="entry name" value="AAA"/>
    <property type="match status" value="1"/>
</dbReference>
<dbReference type="NCBIfam" id="TIGR01727">
    <property type="entry name" value="oligo_HPY"/>
    <property type="match status" value="1"/>
</dbReference>
<feature type="transmembrane region" description="Helical" evidence="11">
    <location>
        <begin position="271"/>
        <end position="292"/>
    </location>
</feature>
<keyword evidence="5" id="KW-1003">Cell membrane</keyword>
<dbReference type="EMBL" id="JALDAX010000018">
    <property type="protein sequence ID" value="MCI3244921.1"/>
    <property type="molecule type" value="Genomic_DNA"/>
</dbReference>
<evidence type="ECO:0000259" key="13">
    <source>
        <dbReference type="PROSITE" id="PS50893"/>
    </source>
</evidence>
<dbReference type="InterPro" id="IPR050388">
    <property type="entry name" value="ABC_Ni/Peptide_Import"/>
</dbReference>
<dbReference type="Gene3D" id="3.40.50.300">
    <property type="entry name" value="P-loop containing nucleotide triphosphate hydrolases"/>
    <property type="match status" value="1"/>
</dbReference>
<sequence>MAVEFEALRAGGDQEPRDEAHASVRDGEVRGLPGGNRWLGVLRTPLGWCAATLLLLVLLLAVFAPLLWSGRADAIDTGQILQGSSGRHWLGTDNLGRDIFYRLLVATRLSIALALLATALGVATGLVLGVAPALLGRRVGRTVTAVVNVAVAFPGLLLALFFAVVFGVGAKGAVLAIGFAMAPGFARLTQTLVASLSERDYVHAARVAGVGRLRILTRHVLPNVSDPLIVNATISAGGALLAFSGLSFLGLGVQAPSYDWGRLLGEGLNGIYTHPAAALAPGAAVVIAGLAFNLTGEAVAKAVGVPTASRSRAPRPAEMPAAPSATAVVPEADAAEVPGEQPVLSVEGLRVSFPGPHGPVTAVRGVGLNVGEGEAVGVVGESGSGKSLTALAVSRLVEHPGEVDADRIDFLGTSLLTEPSHSAVNRRLLGTSLAMVFQDPMTSFNPAMRVGRQLAEVAEQHFGAGRSEALSRAVERLRQVRMSAAARRAAQYPHELSGGMRQRAMIALALMGRPRLIVADEPTTALDVTVQRQVLRLLDTVRAGDGVALLLISHDIHVVAQTCDRILVMYAGRIVEELPSDRLFTTAQHPYTRALIAAVPHMETALDRPLTVIPGRPVTPDRTPAGCAFAARCPVAQDRCRVDDPRLESVEPGHRVACWYPQTGAGPADSLDGKAAFTGEEAELTAGRAEPIAARAEPLAGEGEQP</sequence>
<comment type="similarity">
    <text evidence="11">Belongs to the binding-protein-dependent transport system permease family.</text>
</comment>
<comment type="subcellular location">
    <subcellularLocation>
        <location evidence="11">Cell membrane</location>
        <topology evidence="11">Multi-pass membrane protein</topology>
    </subcellularLocation>
    <subcellularLocation>
        <location evidence="2">Cell membrane</location>
        <topology evidence="2">Peripheral membrane protein</topology>
    </subcellularLocation>
    <subcellularLocation>
        <location evidence="1">Membrane</location>
        <topology evidence="1">Multi-pass membrane protein</topology>
    </subcellularLocation>
</comment>
<organism evidence="15 16">
    <name type="scientific">Streptomyces spinosisporus</name>
    <dbReference type="NCBI Taxonomy" id="2927582"/>
    <lineage>
        <taxon>Bacteria</taxon>
        <taxon>Bacillati</taxon>
        <taxon>Actinomycetota</taxon>
        <taxon>Actinomycetes</taxon>
        <taxon>Kitasatosporales</taxon>
        <taxon>Streptomycetaceae</taxon>
        <taxon>Streptomyces</taxon>
    </lineage>
</organism>
<dbReference type="InterPro" id="IPR035906">
    <property type="entry name" value="MetI-like_sf"/>
</dbReference>
<dbReference type="Proteomes" id="UP001165270">
    <property type="component" value="Unassembled WGS sequence"/>
</dbReference>
<evidence type="ECO:0000256" key="3">
    <source>
        <dbReference type="ARBA" id="ARBA00005417"/>
    </source>
</evidence>
<keyword evidence="4 11" id="KW-0813">Transport</keyword>
<feature type="transmembrane region" description="Helical" evidence="11">
    <location>
        <begin position="142"/>
        <end position="166"/>
    </location>
</feature>
<feature type="transmembrane region" description="Helical" evidence="11">
    <location>
        <begin position="46"/>
        <end position="68"/>
    </location>
</feature>
<evidence type="ECO:0000256" key="4">
    <source>
        <dbReference type="ARBA" id="ARBA00022448"/>
    </source>
</evidence>
<dbReference type="SUPFAM" id="SSF52540">
    <property type="entry name" value="P-loop containing nucleoside triphosphate hydrolases"/>
    <property type="match status" value="1"/>
</dbReference>
<evidence type="ECO:0000256" key="5">
    <source>
        <dbReference type="ARBA" id="ARBA00022475"/>
    </source>
</evidence>
<dbReference type="SUPFAM" id="SSF161098">
    <property type="entry name" value="MetI-like"/>
    <property type="match status" value="1"/>
</dbReference>
<evidence type="ECO:0000256" key="7">
    <source>
        <dbReference type="ARBA" id="ARBA00022741"/>
    </source>
</evidence>
<keyword evidence="7" id="KW-0547">Nucleotide-binding</keyword>
<feature type="transmembrane region" description="Helical" evidence="11">
    <location>
        <begin position="228"/>
        <end position="251"/>
    </location>
</feature>
<reference evidence="15" key="1">
    <citation type="submission" date="2022-03" db="EMBL/GenBank/DDBJ databases">
        <title>Streptomyces 7R015 and 7R016 isolated from Barleria lupulina in Thailand.</title>
        <authorList>
            <person name="Kanchanasin P."/>
            <person name="Phongsopitanun W."/>
            <person name="Tanasupawat S."/>
        </authorList>
    </citation>
    <scope>NUCLEOTIDE SEQUENCE</scope>
    <source>
        <strain evidence="15">7R016</strain>
    </source>
</reference>
<keyword evidence="16" id="KW-1185">Reference proteome</keyword>
<gene>
    <name evidence="15" type="ORF">MQN93_34945</name>
</gene>
<dbReference type="PROSITE" id="PS00211">
    <property type="entry name" value="ABC_TRANSPORTER_1"/>
    <property type="match status" value="1"/>
</dbReference>
<keyword evidence="10 11" id="KW-0472">Membrane</keyword>
<dbReference type="Gene3D" id="1.10.3720.10">
    <property type="entry name" value="MetI-like"/>
    <property type="match status" value="1"/>
</dbReference>
<dbReference type="InterPro" id="IPR017871">
    <property type="entry name" value="ABC_transporter-like_CS"/>
</dbReference>
<comment type="caution">
    <text evidence="15">The sequence shown here is derived from an EMBL/GenBank/DDBJ whole genome shotgun (WGS) entry which is preliminary data.</text>
</comment>
<accession>A0ABS9XS72</accession>
<keyword evidence="6 11" id="KW-0812">Transmembrane</keyword>
<dbReference type="CDD" id="cd06261">
    <property type="entry name" value="TM_PBP2"/>
    <property type="match status" value="1"/>
</dbReference>
<evidence type="ECO:0000256" key="1">
    <source>
        <dbReference type="ARBA" id="ARBA00004141"/>
    </source>
</evidence>
<dbReference type="InterPro" id="IPR027417">
    <property type="entry name" value="P-loop_NTPase"/>
</dbReference>
<evidence type="ECO:0000313" key="16">
    <source>
        <dbReference type="Proteomes" id="UP001165270"/>
    </source>
</evidence>
<evidence type="ECO:0000256" key="10">
    <source>
        <dbReference type="ARBA" id="ARBA00023136"/>
    </source>
</evidence>
<feature type="domain" description="ABC transmembrane type-1" evidence="14">
    <location>
        <begin position="107"/>
        <end position="296"/>
    </location>
</feature>
<dbReference type="Pfam" id="PF00005">
    <property type="entry name" value="ABC_tran"/>
    <property type="match status" value="1"/>
</dbReference>
<evidence type="ECO:0000256" key="12">
    <source>
        <dbReference type="SAM" id="MobiDB-lite"/>
    </source>
</evidence>
<feature type="domain" description="ABC transporter" evidence="13">
    <location>
        <begin position="344"/>
        <end position="596"/>
    </location>
</feature>
<feature type="region of interest" description="Disordered" evidence="12">
    <location>
        <begin position="679"/>
        <end position="706"/>
    </location>
</feature>
<protein>
    <submittedName>
        <fullName evidence="15">Dipeptide/oligopeptide/nickel ABC transporter permease/ATP-binding protein</fullName>
    </submittedName>
</protein>
<keyword evidence="8" id="KW-0067">ATP-binding</keyword>
<dbReference type="InterPro" id="IPR013563">
    <property type="entry name" value="Oligopep_ABC_C"/>
</dbReference>
<evidence type="ECO:0000259" key="14">
    <source>
        <dbReference type="PROSITE" id="PS50928"/>
    </source>
</evidence>
<dbReference type="PROSITE" id="PS50893">
    <property type="entry name" value="ABC_TRANSPORTER_2"/>
    <property type="match status" value="1"/>
</dbReference>
<dbReference type="InterPro" id="IPR003593">
    <property type="entry name" value="AAA+_ATPase"/>
</dbReference>
<evidence type="ECO:0000256" key="8">
    <source>
        <dbReference type="ARBA" id="ARBA00022840"/>
    </source>
</evidence>
<evidence type="ECO:0000313" key="15">
    <source>
        <dbReference type="EMBL" id="MCI3244921.1"/>
    </source>
</evidence>
<dbReference type="PROSITE" id="PS50928">
    <property type="entry name" value="ABC_TM1"/>
    <property type="match status" value="1"/>
</dbReference>
<evidence type="ECO:0000256" key="6">
    <source>
        <dbReference type="ARBA" id="ARBA00022692"/>
    </source>
</evidence>